<proteinExistence type="predicted"/>
<evidence type="ECO:0000313" key="1">
    <source>
        <dbReference type="EMBL" id="CAG8697759.1"/>
    </source>
</evidence>
<gene>
    <name evidence="1" type="ORF">SPELUC_LOCUS11111</name>
</gene>
<protein>
    <submittedName>
        <fullName evidence="1">12394_t:CDS:1</fullName>
    </submittedName>
</protein>
<sequence length="480" mass="55993">MAENVVYDNLFSEDHTDVSNKKRLSLFVERQRSQAEEFVTISRFSQGVLDIFEYLQETLSTALPLQEENEFEERFKYLLCTSHLLNDTLSVYFYDNRKPDPIEICDAGLYLGGISRRNFEILLSSVIGMIVVALTWLLHGTESKDIGTKIMQLPVAFMLALCGTFFLYRRMRRKAMKTLHNFALYFLETLVYNCQNFDIKLNQALTMIQEVELVSRGYRLSLPPPTGSLTEQCSEDRRCGVLRETIHNILEEAFESYCDAVVAMNSETLKENLVIMYNMYNIIPRPEGDEWFLEEHDTFSLEHLKQCFQKVHTKRRELLCHFLALDVMTPGRDSGRRDYEHHWAIVNEHLNNLGVITGIYLDRVIAASAIDLYTIPTPKQDFLSQPTPQIITNKKLRIYLHRLASVEQRVRSIQAKIYICNEDARKYYETDAGMDVSENEREQLIKRYESISNDFVYVFQEWEDGKRALKDVTELIPVEP</sequence>
<comment type="caution">
    <text evidence="1">The sequence shown here is derived from an EMBL/GenBank/DDBJ whole genome shotgun (WGS) entry which is preliminary data.</text>
</comment>
<feature type="non-terminal residue" evidence="1">
    <location>
        <position position="480"/>
    </location>
</feature>
<keyword evidence="2" id="KW-1185">Reference proteome</keyword>
<organism evidence="1 2">
    <name type="scientific">Cetraspora pellucida</name>
    <dbReference type="NCBI Taxonomy" id="1433469"/>
    <lineage>
        <taxon>Eukaryota</taxon>
        <taxon>Fungi</taxon>
        <taxon>Fungi incertae sedis</taxon>
        <taxon>Mucoromycota</taxon>
        <taxon>Glomeromycotina</taxon>
        <taxon>Glomeromycetes</taxon>
        <taxon>Diversisporales</taxon>
        <taxon>Gigasporaceae</taxon>
        <taxon>Cetraspora</taxon>
    </lineage>
</organism>
<dbReference type="Proteomes" id="UP000789366">
    <property type="component" value="Unassembled WGS sequence"/>
</dbReference>
<dbReference type="EMBL" id="CAJVPW010022499">
    <property type="protein sequence ID" value="CAG8697759.1"/>
    <property type="molecule type" value="Genomic_DNA"/>
</dbReference>
<name>A0ACA9P8S7_9GLOM</name>
<reference evidence="1" key="1">
    <citation type="submission" date="2021-06" db="EMBL/GenBank/DDBJ databases">
        <authorList>
            <person name="Kallberg Y."/>
            <person name="Tangrot J."/>
            <person name="Rosling A."/>
        </authorList>
    </citation>
    <scope>NUCLEOTIDE SEQUENCE</scope>
    <source>
        <strain evidence="1">28 12/20/2015</strain>
    </source>
</reference>
<evidence type="ECO:0000313" key="2">
    <source>
        <dbReference type="Proteomes" id="UP000789366"/>
    </source>
</evidence>
<accession>A0ACA9P8S7</accession>